<dbReference type="SUPFAM" id="SSF111369">
    <property type="entry name" value="HlyD-like secretion proteins"/>
    <property type="match status" value="2"/>
</dbReference>
<dbReference type="PANTHER" id="PTHR30386">
    <property type="entry name" value="MEMBRANE FUSION SUBUNIT OF EMRAB-TOLC MULTIDRUG EFFLUX PUMP"/>
    <property type="match status" value="1"/>
</dbReference>
<proteinExistence type="inferred from homology"/>
<dbReference type="Gene3D" id="2.40.30.170">
    <property type="match status" value="1"/>
</dbReference>
<evidence type="ECO:0000313" key="5">
    <source>
        <dbReference type="EMBL" id="QPH49973.1"/>
    </source>
</evidence>
<dbReference type="AlphaFoldDB" id="A0A2V4I5I8"/>
<evidence type="ECO:0000259" key="3">
    <source>
        <dbReference type="Pfam" id="PF25917"/>
    </source>
</evidence>
<dbReference type="Proteomes" id="UP000594430">
    <property type="component" value="Chromosome"/>
</dbReference>
<dbReference type="Gene3D" id="1.10.287.470">
    <property type="entry name" value="Helix hairpin bin"/>
    <property type="match status" value="2"/>
</dbReference>
<dbReference type="RefSeq" id="WP_059183323.1">
    <property type="nucleotide sequence ID" value="NZ_BQHM01000010.1"/>
</dbReference>
<dbReference type="InterPro" id="IPR058625">
    <property type="entry name" value="MdtA-like_BSH"/>
</dbReference>
<dbReference type="Gene3D" id="2.40.50.100">
    <property type="match status" value="1"/>
</dbReference>
<sequence>MTIHRKTLFIGAVLAVAVLAALVGPWLVGSDHRQSTNDAYVTADYTVVAPKVAGFITQVLVEDNQQVKAGQLLATIDARDYQAALDAAQAQLLVAKAQSTDARATLDRQDALIAQAQAAVKAAEAEAAFADHEVRRYGRLAEQGAGTVQNAQQARSAVDQARARLANARAASVAARKQVDILAAQVASADGQLKRAEAGVEKARLDLSYTRITAPVDGMVGERALRIGAYVNPGARLLSVVPLQQAYVVGNFQETQLTHVQPGQPVSISVDTFADEQLHGHVESIAPATGVTFSAVKPDNATGNFTKVVQRIPVKIVFDDGQPLLTRLRVGMSVEATIDTTRDTQGDKLAGSGVTAR</sequence>
<dbReference type="Pfam" id="PF25917">
    <property type="entry name" value="BSH_RND"/>
    <property type="match status" value="1"/>
</dbReference>
<feature type="domain" description="p-hydroxybenzoic acid efflux pump subunit AaeA-like beta-barrel" evidence="4">
    <location>
        <begin position="247"/>
        <end position="323"/>
    </location>
</feature>
<organism evidence="5 6">
    <name type="scientific">Pseudomonas fulva</name>
    <dbReference type="NCBI Taxonomy" id="47880"/>
    <lineage>
        <taxon>Bacteria</taxon>
        <taxon>Pseudomonadati</taxon>
        <taxon>Pseudomonadota</taxon>
        <taxon>Gammaproteobacteria</taxon>
        <taxon>Pseudomonadales</taxon>
        <taxon>Pseudomonadaceae</taxon>
        <taxon>Pseudomonas</taxon>
    </lineage>
</organism>
<feature type="coiled-coil region" evidence="2">
    <location>
        <begin position="78"/>
        <end position="178"/>
    </location>
</feature>
<dbReference type="InterPro" id="IPR058634">
    <property type="entry name" value="AaeA-lik-b-barrel"/>
</dbReference>
<accession>A0A2V4I5I8</accession>
<dbReference type="Pfam" id="PF25963">
    <property type="entry name" value="Beta-barrel_AAEA"/>
    <property type="match status" value="1"/>
</dbReference>
<dbReference type="PANTHER" id="PTHR30386:SF24">
    <property type="entry name" value="MULTIDRUG RESISTANCE EFFLUX PUMP"/>
    <property type="match status" value="1"/>
</dbReference>
<reference evidence="5 6" key="1">
    <citation type="submission" date="2020-11" db="EMBL/GenBank/DDBJ databases">
        <title>Pseudomonas fulva producing VIM-24.</title>
        <authorList>
            <person name="Liu S."/>
        </authorList>
    </citation>
    <scope>NUCLEOTIDE SEQUENCE [LARGE SCALE GENOMIC DNA]</scope>
    <source>
        <strain evidence="5 6">ZDHY414</strain>
    </source>
</reference>
<comment type="similarity">
    <text evidence="1">Belongs to the membrane fusion protein (MFP) (TC 8.A.1) family.</text>
</comment>
<feature type="domain" description="Multidrug resistance protein MdtA-like barrel-sandwich hybrid" evidence="3">
    <location>
        <begin position="48"/>
        <end position="239"/>
    </location>
</feature>
<evidence type="ECO:0000256" key="1">
    <source>
        <dbReference type="ARBA" id="ARBA00009477"/>
    </source>
</evidence>
<dbReference type="EMBL" id="CP064946">
    <property type="protein sequence ID" value="QPH49973.1"/>
    <property type="molecule type" value="Genomic_DNA"/>
</dbReference>
<evidence type="ECO:0000313" key="6">
    <source>
        <dbReference type="Proteomes" id="UP000594430"/>
    </source>
</evidence>
<protein>
    <submittedName>
        <fullName evidence="5">HlyD family secretion protein</fullName>
    </submittedName>
</protein>
<dbReference type="PRINTS" id="PR01490">
    <property type="entry name" value="RTXTOXIND"/>
</dbReference>
<evidence type="ECO:0000256" key="2">
    <source>
        <dbReference type="SAM" id="Coils"/>
    </source>
</evidence>
<dbReference type="InterPro" id="IPR050739">
    <property type="entry name" value="MFP"/>
</dbReference>
<name>A0A2V4I5I8_9PSED</name>
<dbReference type="GO" id="GO:0055085">
    <property type="term" value="P:transmembrane transport"/>
    <property type="evidence" value="ECO:0007669"/>
    <property type="project" value="InterPro"/>
</dbReference>
<gene>
    <name evidence="5" type="ORF">IZU98_04380</name>
</gene>
<keyword evidence="2" id="KW-0175">Coiled coil</keyword>
<evidence type="ECO:0000259" key="4">
    <source>
        <dbReference type="Pfam" id="PF25963"/>
    </source>
</evidence>